<name>A0A8D8R743_9HEMI</name>
<protein>
    <submittedName>
        <fullName evidence="2">Odorant-binding protein A10</fullName>
    </submittedName>
</protein>
<dbReference type="EMBL" id="HBUF01493878">
    <property type="protein sequence ID" value="CAG6745406.1"/>
    <property type="molecule type" value="Transcribed_RNA"/>
</dbReference>
<feature type="signal peptide" evidence="1">
    <location>
        <begin position="1"/>
        <end position="17"/>
    </location>
</feature>
<dbReference type="PANTHER" id="PTHR11257:SF13">
    <property type="entry name" value="GEO07322P1"/>
    <property type="match status" value="1"/>
</dbReference>
<dbReference type="Gene3D" id="1.10.2080.10">
    <property type="entry name" value="Insect odorant-binding protein A10/Ejaculatory bulb-specific protein 3"/>
    <property type="match status" value="1"/>
</dbReference>
<dbReference type="InterPro" id="IPR036682">
    <property type="entry name" value="OS_D_A10/PebIII_sf"/>
</dbReference>
<dbReference type="EMBL" id="HBUF01522479">
    <property type="protein sequence ID" value="CAG6749265.1"/>
    <property type="molecule type" value="Transcribed_RNA"/>
</dbReference>
<keyword evidence="1" id="KW-0732">Signal</keyword>
<dbReference type="EMBL" id="HBUF01130419">
    <property type="protein sequence ID" value="CAG6644036.1"/>
    <property type="molecule type" value="Transcribed_RNA"/>
</dbReference>
<dbReference type="AlphaFoldDB" id="A0A8D8R743"/>
<dbReference type="PANTHER" id="PTHR11257">
    <property type="entry name" value="CHEMOSENSORY PROTEIN-RELATED"/>
    <property type="match status" value="1"/>
</dbReference>
<accession>A0A8D8R743</accession>
<dbReference type="Pfam" id="PF03392">
    <property type="entry name" value="OS-D"/>
    <property type="match status" value="1"/>
</dbReference>
<reference evidence="2" key="1">
    <citation type="submission" date="2021-05" db="EMBL/GenBank/DDBJ databases">
        <authorList>
            <person name="Alioto T."/>
            <person name="Alioto T."/>
            <person name="Gomez Garrido J."/>
        </authorList>
    </citation>
    <scope>NUCLEOTIDE SEQUENCE</scope>
</reference>
<feature type="chain" id="PRO_5036428540" evidence="1">
    <location>
        <begin position="18"/>
        <end position="119"/>
    </location>
</feature>
<organism evidence="2">
    <name type="scientific">Cacopsylla melanoneura</name>
    <dbReference type="NCBI Taxonomy" id="428564"/>
    <lineage>
        <taxon>Eukaryota</taxon>
        <taxon>Metazoa</taxon>
        <taxon>Ecdysozoa</taxon>
        <taxon>Arthropoda</taxon>
        <taxon>Hexapoda</taxon>
        <taxon>Insecta</taxon>
        <taxon>Pterygota</taxon>
        <taxon>Neoptera</taxon>
        <taxon>Paraneoptera</taxon>
        <taxon>Hemiptera</taxon>
        <taxon>Sternorrhyncha</taxon>
        <taxon>Psylloidea</taxon>
        <taxon>Psyllidae</taxon>
        <taxon>Psyllinae</taxon>
        <taxon>Cacopsylla</taxon>
    </lineage>
</organism>
<dbReference type="InterPro" id="IPR005055">
    <property type="entry name" value="A10/PebIII"/>
</dbReference>
<dbReference type="SUPFAM" id="SSF100910">
    <property type="entry name" value="Chemosensory protein Csp2"/>
    <property type="match status" value="1"/>
</dbReference>
<evidence type="ECO:0000313" key="2">
    <source>
        <dbReference type="EMBL" id="CAG6644036.1"/>
    </source>
</evidence>
<proteinExistence type="predicted"/>
<sequence length="119" mass="13968">MKPVYFILSLTMTVTLAYELMYDDTYYESILKNERLFNGLLECLLSDDVCSNPVFQQLKDLSPEIIETICGKCTEKQKMNFKNSTVKFKKDRPVDYDHVLTKYDPENKFRGPLEDFLNS</sequence>
<evidence type="ECO:0000256" key="1">
    <source>
        <dbReference type="SAM" id="SignalP"/>
    </source>
</evidence>